<dbReference type="EMBL" id="LNQE01001514">
    <property type="protein sequence ID" value="KUG16100.1"/>
    <property type="molecule type" value="Genomic_DNA"/>
</dbReference>
<feature type="transmembrane region" description="Helical" evidence="7">
    <location>
        <begin position="12"/>
        <end position="35"/>
    </location>
</feature>
<dbReference type="InterPro" id="IPR051684">
    <property type="entry name" value="Electron_Trans/Redox"/>
</dbReference>
<dbReference type="Pfam" id="PF12801">
    <property type="entry name" value="Fer4_5"/>
    <property type="match status" value="2"/>
</dbReference>
<keyword evidence="6" id="KW-0411">Iron-sulfur</keyword>
<keyword evidence="7" id="KW-0472">Membrane</keyword>
<dbReference type="InterPro" id="IPR017896">
    <property type="entry name" value="4Fe4S_Fe-S-bd"/>
</dbReference>
<dbReference type="AlphaFoldDB" id="A0A0W8F5E9"/>
<evidence type="ECO:0000256" key="3">
    <source>
        <dbReference type="ARBA" id="ARBA00022723"/>
    </source>
</evidence>
<evidence type="ECO:0000259" key="8">
    <source>
        <dbReference type="PROSITE" id="PS51379"/>
    </source>
</evidence>
<keyword evidence="3" id="KW-0479">Metal-binding</keyword>
<organism evidence="9">
    <name type="scientific">hydrocarbon metagenome</name>
    <dbReference type="NCBI Taxonomy" id="938273"/>
    <lineage>
        <taxon>unclassified sequences</taxon>
        <taxon>metagenomes</taxon>
        <taxon>ecological metagenomes</taxon>
    </lineage>
</organism>
<sequence length="246" mass="27449">MIKFPARQKIRRAMIILSFVLLPATFVYISCPVIIRGASQGVATGGLIVFVLLFISSLLLGRLWCGWLCPGGGLQEIYILLNDKNVRTGRMNLLKYPIFLFILFIPLISAIRSAGGLKTIDLFYYTDQGISIAQQGSYTIFFVQIAFFTAFALLAGKRAFCHYFCPIAVILITGRKIRDLFRWPALQLSSDAGRCSNCRRCSATCPMSLDVNLMVRQRIMENSECILCGCCVDVCSENAISYSFGR</sequence>
<evidence type="ECO:0000313" key="9">
    <source>
        <dbReference type="EMBL" id="KUG16100.1"/>
    </source>
</evidence>
<feature type="domain" description="4Fe-4S ferredoxin-type" evidence="8">
    <location>
        <begin position="186"/>
        <end position="214"/>
    </location>
</feature>
<dbReference type="Pfam" id="PF13237">
    <property type="entry name" value="Fer4_10"/>
    <property type="match status" value="1"/>
</dbReference>
<feature type="transmembrane region" description="Helical" evidence="7">
    <location>
        <begin position="93"/>
        <end position="115"/>
    </location>
</feature>
<name>A0A0W8F5E9_9ZZZZ</name>
<keyword evidence="2" id="KW-0004">4Fe-4S</keyword>
<proteinExistence type="predicted"/>
<gene>
    <name evidence="9" type="ORF">ASZ90_014209</name>
</gene>
<dbReference type="GO" id="GO:0046872">
    <property type="term" value="F:metal ion binding"/>
    <property type="evidence" value="ECO:0007669"/>
    <property type="project" value="UniProtKB-KW"/>
</dbReference>
<evidence type="ECO:0000256" key="5">
    <source>
        <dbReference type="ARBA" id="ARBA00023004"/>
    </source>
</evidence>
<evidence type="ECO:0000256" key="6">
    <source>
        <dbReference type="ARBA" id="ARBA00023014"/>
    </source>
</evidence>
<dbReference type="GO" id="GO:0051539">
    <property type="term" value="F:4 iron, 4 sulfur cluster binding"/>
    <property type="evidence" value="ECO:0007669"/>
    <property type="project" value="UniProtKB-KW"/>
</dbReference>
<keyword evidence="1" id="KW-0813">Transport</keyword>
<keyword evidence="7" id="KW-0812">Transmembrane</keyword>
<keyword evidence="4" id="KW-0249">Electron transport</keyword>
<evidence type="ECO:0000256" key="7">
    <source>
        <dbReference type="SAM" id="Phobius"/>
    </source>
</evidence>
<evidence type="ECO:0000256" key="2">
    <source>
        <dbReference type="ARBA" id="ARBA00022485"/>
    </source>
</evidence>
<dbReference type="PANTHER" id="PTHR30176">
    <property type="entry name" value="FERREDOXIN-TYPE PROTEIN NAPH"/>
    <property type="match status" value="1"/>
</dbReference>
<evidence type="ECO:0000256" key="1">
    <source>
        <dbReference type="ARBA" id="ARBA00022448"/>
    </source>
</evidence>
<accession>A0A0W8F5E9</accession>
<keyword evidence="7" id="KW-1133">Transmembrane helix</keyword>
<dbReference type="PROSITE" id="PS51379">
    <property type="entry name" value="4FE4S_FER_2"/>
    <property type="match status" value="2"/>
</dbReference>
<feature type="domain" description="4Fe-4S ferredoxin-type" evidence="8">
    <location>
        <begin position="216"/>
        <end position="245"/>
    </location>
</feature>
<evidence type="ECO:0000256" key="4">
    <source>
        <dbReference type="ARBA" id="ARBA00022982"/>
    </source>
</evidence>
<dbReference type="SUPFAM" id="SSF54862">
    <property type="entry name" value="4Fe-4S ferredoxins"/>
    <property type="match status" value="1"/>
</dbReference>
<feature type="transmembrane region" description="Helical" evidence="7">
    <location>
        <begin position="41"/>
        <end position="60"/>
    </location>
</feature>
<dbReference type="GO" id="GO:0005886">
    <property type="term" value="C:plasma membrane"/>
    <property type="evidence" value="ECO:0007669"/>
    <property type="project" value="TreeGrafter"/>
</dbReference>
<keyword evidence="5" id="KW-0408">Iron</keyword>
<comment type="caution">
    <text evidence="9">The sequence shown here is derived from an EMBL/GenBank/DDBJ whole genome shotgun (WGS) entry which is preliminary data.</text>
</comment>
<dbReference type="Gene3D" id="3.30.70.20">
    <property type="match status" value="1"/>
</dbReference>
<reference evidence="9" key="1">
    <citation type="journal article" date="2015" name="Proc. Natl. Acad. Sci. U.S.A.">
        <title>Networks of energetic and metabolic interactions define dynamics in microbial communities.</title>
        <authorList>
            <person name="Embree M."/>
            <person name="Liu J.K."/>
            <person name="Al-Bassam M.M."/>
            <person name="Zengler K."/>
        </authorList>
    </citation>
    <scope>NUCLEOTIDE SEQUENCE</scope>
</reference>
<protein>
    <submittedName>
        <fullName evidence="9">Polyferredoxin naph (Periplasmic nitrate reductase)</fullName>
    </submittedName>
</protein>
<dbReference type="PANTHER" id="PTHR30176:SF3">
    <property type="entry name" value="FERREDOXIN-TYPE PROTEIN NAPH"/>
    <property type="match status" value="1"/>
</dbReference>
<feature type="transmembrane region" description="Helical" evidence="7">
    <location>
        <begin position="135"/>
        <end position="154"/>
    </location>
</feature>